<dbReference type="OrthoDB" id="10474914at2759"/>
<evidence type="ECO:0000256" key="1">
    <source>
        <dbReference type="SAM" id="MobiDB-lite"/>
    </source>
</evidence>
<organism evidence="2 3">
    <name type="scientific">Paraphaeosphaeria sporulosa</name>
    <dbReference type="NCBI Taxonomy" id="1460663"/>
    <lineage>
        <taxon>Eukaryota</taxon>
        <taxon>Fungi</taxon>
        <taxon>Dikarya</taxon>
        <taxon>Ascomycota</taxon>
        <taxon>Pezizomycotina</taxon>
        <taxon>Dothideomycetes</taxon>
        <taxon>Pleosporomycetidae</taxon>
        <taxon>Pleosporales</taxon>
        <taxon>Massarineae</taxon>
        <taxon>Didymosphaeriaceae</taxon>
        <taxon>Paraphaeosphaeria</taxon>
    </lineage>
</organism>
<evidence type="ECO:0000313" key="2">
    <source>
        <dbReference type="EMBL" id="OAG07698.1"/>
    </source>
</evidence>
<proteinExistence type="predicted"/>
<protein>
    <submittedName>
        <fullName evidence="2">Uncharacterized protein</fullName>
    </submittedName>
</protein>
<sequence length="77" mass="8461">MVALGRWHLCSWSVSRDDTSPPPSPLSAPPILVQPRPSSPVQEAPDKPAGCRIRRVRYPTLPEVFPVRVGDTAAKVY</sequence>
<dbReference type="InParanoid" id="A0A177CLF3"/>
<dbReference type="GeneID" id="28761829"/>
<gene>
    <name evidence="2" type="ORF">CC84DRAFT_1163809</name>
</gene>
<dbReference type="RefSeq" id="XP_018038063.1">
    <property type="nucleotide sequence ID" value="XM_018178343.1"/>
</dbReference>
<dbReference type="AlphaFoldDB" id="A0A177CLF3"/>
<accession>A0A177CLF3</accession>
<evidence type="ECO:0000313" key="3">
    <source>
        <dbReference type="Proteomes" id="UP000077069"/>
    </source>
</evidence>
<name>A0A177CLF3_9PLEO</name>
<feature type="region of interest" description="Disordered" evidence="1">
    <location>
        <begin position="13"/>
        <end position="49"/>
    </location>
</feature>
<dbReference type="Proteomes" id="UP000077069">
    <property type="component" value="Unassembled WGS sequence"/>
</dbReference>
<reference evidence="2 3" key="1">
    <citation type="submission" date="2016-05" db="EMBL/GenBank/DDBJ databases">
        <title>Comparative analysis of secretome profiles of manganese(II)-oxidizing ascomycete fungi.</title>
        <authorList>
            <consortium name="DOE Joint Genome Institute"/>
            <person name="Zeiner C.A."/>
            <person name="Purvine S.O."/>
            <person name="Zink E.M."/>
            <person name="Wu S."/>
            <person name="Pasa-Tolic L."/>
            <person name="Chaput D.L."/>
            <person name="Haridas S."/>
            <person name="Grigoriev I.V."/>
            <person name="Santelli C.M."/>
            <person name="Hansel C.M."/>
        </authorList>
    </citation>
    <scope>NUCLEOTIDE SEQUENCE [LARGE SCALE GENOMIC DNA]</scope>
    <source>
        <strain evidence="2 3">AP3s5-JAC2a</strain>
    </source>
</reference>
<keyword evidence="3" id="KW-1185">Reference proteome</keyword>
<dbReference type="EMBL" id="KV441551">
    <property type="protein sequence ID" value="OAG07698.1"/>
    <property type="molecule type" value="Genomic_DNA"/>
</dbReference>